<evidence type="ECO:0000313" key="1">
    <source>
        <dbReference type="EMBL" id="KAJ8672481.1"/>
    </source>
</evidence>
<sequence>MILKRRILYCLCQKYPSRHRRLDNPFPESLQNAPQQHVHLYSQQKIAAQLPKSSVSEPLNKFVSRTHTCGELRANNVGEKVQLCGWLEFQRLGKFLILRDAFGSTQCIISPEHTHLSKALQGLSYETVLSITGRVVPRPEAQCNPKMNTGDIEINIESVEILNSTMPQLPFNIRNNNKAKESLQMQYRYLALRFSELQKNLRTRSMVIMKMREYLVNQCGFVDVATPTLFRRTPGGAQEFIVPTRHPDKFYSLTQSPQQFKQLLMVGGIDRYFQVAQCYRDEGIRHDRQPEFTQLDIEMSFVDRKHVMSLTEQLIVNSWPGFLGELHTPFECLTYEEAMEMYGSDSPDFRIPGRIYNVSQILKNYQSKDVESLDTYAVVFKRKEKFLTGSIKEEMSRFLKENSKGVKLFQLKVVNGNCKGLENVTGDSSKQDFMPHLKLEDGDVVFVTQGPKSEARQILGRIRVKFVDHLETRGEMMRNSGYHFLWVTDMPLFSQNNDTKALESMHHPFTQVNPEDVQYLDEDPLKVRGLQYDLVLNGSEVGGGSIRIHQKETQEKILKMLNIDPSDVYYLLEALNSGAPPHGGIALGLDRYISILCGAQSIRDVIAFPKTIEGRDLMSNAPASISDEDKRLYHIQTVK</sequence>
<dbReference type="Proteomes" id="UP001239111">
    <property type="component" value="Chromosome 3"/>
</dbReference>
<dbReference type="EMBL" id="CM056743">
    <property type="protein sequence ID" value="KAJ8672481.1"/>
    <property type="molecule type" value="Genomic_DNA"/>
</dbReference>
<protein>
    <submittedName>
        <fullName evidence="1">Uncharacterized protein</fullName>
    </submittedName>
</protein>
<gene>
    <name evidence="1" type="ORF">QAD02_003740</name>
</gene>
<reference evidence="1" key="1">
    <citation type="submission" date="2023-04" db="EMBL/GenBank/DDBJ databases">
        <title>A chromosome-level genome assembly of the parasitoid wasp Eretmocerus hayati.</title>
        <authorList>
            <person name="Zhong Y."/>
            <person name="Liu S."/>
            <person name="Liu Y."/>
        </authorList>
    </citation>
    <scope>NUCLEOTIDE SEQUENCE</scope>
    <source>
        <strain evidence="1">ZJU_SS_LIU_2023</strain>
    </source>
</reference>
<name>A0ACC2NNK6_9HYME</name>
<organism evidence="1 2">
    <name type="scientific">Eretmocerus hayati</name>
    <dbReference type="NCBI Taxonomy" id="131215"/>
    <lineage>
        <taxon>Eukaryota</taxon>
        <taxon>Metazoa</taxon>
        <taxon>Ecdysozoa</taxon>
        <taxon>Arthropoda</taxon>
        <taxon>Hexapoda</taxon>
        <taxon>Insecta</taxon>
        <taxon>Pterygota</taxon>
        <taxon>Neoptera</taxon>
        <taxon>Endopterygota</taxon>
        <taxon>Hymenoptera</taxon>
        <taxon>Apocrita</taxon>
        <taxon>Proctotrupomorpha</taxon>
        <taxon>Chalcidoidea</taxon>
        <taxon>Aphelinidae</taxon>
        <taxon>Aphelininae</taxon>
        <taxon>Eretmocerus</taxon>
    </lineage>
</organism>
<comment type="caution">
    <text evidence="1">The sequence shown here is derived from an EMBL/GenBank/DDBJ whole genome shotgun (WGS) entry which is preliminary data.</text>
</comment>
<accession>A0ACC2NNK6</accession>
<evidence type="ECO:0000313" key="2">
    <source>
        <dbReference type="Proteomes" id="UP001239111"/>
    </source>
</evidence>
<keyword evidence="2" id="KW-1185">Reference proteome</keyword>
<proteinExistence type="predicted"/>